<dbReference type="AlphaFoldDB" id="A0A225UBP7"/>
<gene>
    <name evidence="2" type="ORF">PHMEG_00041473</name>
</gene>
<reference evidence="3" key="1">
    <citation type="submission" date="2017-03" db="EMBL/GenBank/DDBJ databases">
        <title>Phytopthora megakarya and P. palmivora, two closely related causual agents of cacao black pod achieved similar genome size and gene model numbers by different mechanisms.</title>
        <authorList>
            <person name="Ali S."/>
            <person name="Shao J."/>
            <person name="Larry D.J."/>
            <person name="Kronmiller B."/>
            <person name="Shen D."/>
            <person name="Strem M.D."/>
            <person name="Melnick R.L."/>
            <person name="Guiltinan M.J."/>
            <person name="Tyler B.M."/>
            <person name="Meinhardt L.W."/>
            <person name="Bailey B.A."/>
        </authorList>
    </citation>
    <scope>NUCLEOTIDE SEQUENCE [LARGE SCALE GENOMIC DNA]</scope>
    <source>
        <strain evidence="3">zdho120</strain>
    </source>
</reference>
<feature type="compositionally biased region" description="Low complexity" evidence="1">
    <location>
        <begin position="111"/>
        <end position="127"/>
    </location>
</feature>
<feature type="compositionally biased region" description="Low complexity" evidence="1">
    <location>
        <begin position="50"/>
        <end position="68"/>
    </location>
</feature>
<evidence type="ECO:0000256" key="1">
    <source>
        <dbReference type="SAM" id="MobiDB-lite"/>
    </source>
</evidence>
<evidence type="ECO:0000313" key="3">
    <source>
        <dbReference type="Proteomes" id="UP000198211"/>
    </source>
</evidence>
<keyword evidence="3" id="KW-1185">Reference proteome</keyword>
<sequence>MNRLAERVIGLETARGTPQVATAVPTTNAASLTQQAIVTMTETLVATSTSTTTVVPQAASSTSAVRATRAMRRVRETNQRVHDVDDPSNDVGDSNWSFGSDPSSSDDSDDGSSSSGSSSNSDSSSSSDDSDDRGRRRRRDKRRSIKDLEIPVYSPSPNSMDRCVDLALKGARRSGWGNWSDRDLYYLLGNKLVDKTARWYTGISKRLRPNQRTWTNLKRALLRRYGE</sequence>
<name>A0A225UBP7_9STRA</name>
<organism evidence="2 3">
    <name type="scientific">Phytophthora megakarya</name>
    <dbReference type="NCBI Taxonomy" id="4795"/>
    <lineage>
        <taxon>Eukaryota</taxon>
        <taxon>Sar</taxon>
        <taxon>Stramenopiles</taxon>
        <taxon>Oomycota</taxon>
        <taxon>Peronosporomycetes</taxon>
        <taxon>Peronosporales</taxon>
        <taxon>Peronosporaceae</taxon>
        <taxon>Phytophthora</taxon>
    </lineage>
</organism>
<dbReference type="Proteomes" id="UP000198211">
    <property type="component" value="Unassembled WGS sequence"/>
</dbReference>
<feature type="compositionally biased region" description="Low complexity" evidence="1">
    <location>
        <begin position="93"/>
        <end position="103"/>
    </location>
</feature>
<dbReference type="EMBL" id="NBNE01023016">
    <property type="protein sequence ID" value="OWY90408.1"/>
    <property type="molecule type" value="Genomic_DNA"/>
</dbReference>
<accession>A0A225UBP7</accession>
<feature type="region of interest" description="Disordered" evidence="1">
    <location>
        <begin position="50"/>
        <end position="154"/>
    </location>
</feature>
<feature type="compositionally biased region" description="Basic and acidic residues" evidence="1">
    <location>
        <begin position="73"/>
        <end position="85"/>
    </location>
</feature>
<evidence type="ECO:0000313" key="2">
    <source>
        <dbReference type="EMBL" id="OWY90408.1"/>
    </source>
</evidence>
<proteinExistence type="predicted"/>
<comment type="caution">
    <text evidence="2">The sequence shown here is derived from an EMBL/GenBank/DDBJ whole genome shotgun (WGS) entry which is preliminary data.</text>
</comment>
<protein>
    <submittedName>
        <fullName evidence="2">Uncharacterized protein</fullName>
    </submittedName>
</protein>
<feature type="compositionally biased region" description="Basic residues" evidence="1">
    <location>
        <begin position="135"/>
        <end position="144"/>
    </location>
</feature>